<evidence type="ECO:0000256" key="2">
    <source>
        <dbReference type="ARBA" id="ARBA00023002"/>
    </source>
</evidence>
<comment type="similarity">
    <text evidence="1 4">Belongs to the aldehyde dehydrogenase family.</text>
</comment>
<dbReference type="EMBL" id="BKBQ01000001">
    <property type="protein sequence ID" value="GEQ53175.1"/>
    <property type="molecule type" value="Genomic_DNA"/>
</dbReference>
<feature type="domain" description="Aldehyde dehydrogenase" evidence="5">
    <location>
        <begin position="14"/>
        <end position="475"/>
    </location>
</feature>
<dbReference type="PANTHER" id="PTHR11699">
    <property type="entry name" value="ALDEHYDE DEHYDROGENASE-RELATED"/>
    <property type="match status" value="1"/>
</dbReference>
<accession>A0AAN4RKV7</accession>
<dbReference type="Proteomes" id="UP000886607">
    <property type="component" value="Unassembled WGS sequence"/>
</dbReference>
<dbReference type="Proteomes" id="UP000886597">
    <property type="component" value="Unassembled WGS sequence"/>
</dbReference>
<dbReference type="PROSITE" id="PS00687">
    <property type="entry name" value="ALDEHYDE_DEHYDR_GLU"/>
    <property type="match status" value="1"/>
</dbReference>
<dbReference type="Gene3D" id="3.40.309.10">
    <property type="entry name" value="Aldehyde Dehydrogenase, Chain A, domain 2"/>
    <property type="match status" value="1"/>
</dbReference>
<organism evidence="7 8">
    <name type="scientific">Tetragenococcus koreensis</name>
    <dbReference type="NCBI Taxonomy" id="290335"/>
    <lineage>
        <taxon>Bacteria</taxon>
        <taxon>Bacillati</taxon>
        <taxon>Bacillota</taxon>
        <taxon>Bacilli</taxon>
        <taxon>Lactobacillales</taxon>
        <taxon>Enterococcaceae</taxon>
        <taxon>Tetragenococcus</taxon>
    </lineage>
</organism>
<evidence type="ECO:0000259" key="5">
    <source>
        <dbReference type="Pfam" id="PF00171"/>
    </source>
</evidence>
<gene>
    <name evidence="7" type="primary">aldA</name>
    <name evidence="6" type="ORF">TK11N_00190</name>
    <name evidence="7" type="ORF">TK2N_00190</name>
</gene>
<dbReference type="Pfam" id="PF00171">
    <property type="entry name" value="Aldedh"/>
    <property type="match status" value="1"/>
</dbReference>
<dbReference type="InterPro" id="IPR016163">
    <property type="entry name" value="Ald_DH_C"/>
</dbReference>
<sequence length="489" mass="53869">MNLNLYIKGKWHTPTNGQNREIVNPANGEVIFHTVDGNKDDVQAAIQAARSSFDQRDWPEMTSAQRSRLLMEVADRIEKQLDTLAELEMLDNGKPLHEAKIDVQDAADCFRYYASIIRKSNGKTFNPAPNLETVVVREPIGVCGLIVPWNFPLLMGVWKIAAALAAGNTIVLKPSEVTPITAVKLFEIFADTGFPAGVVNLVMGEGKIVGNELAISHDVDMVSFTGGTETGRQIMKAASGNLKKVSLELGGKSPNIIFADTDIELAVDYALYGIYYGAGQICSAASRILVEESIYDAFVDRFVARASKITVGPGNNPDTEMGPLVSEEHMQKVLDYIRIGQEEGARLACGGNRLRNTGLSAGYFVEPTAFIDVEQNMRIVQEEVFGPVVTIQKFTDETEAIELANGTRYGLAGAVFTNDGNRAWRVIKKIKAGITWINTYHENYYEAPWGGYKESGIGRSLSETGLDEFSELKQININLQPDMINWFRE</sequence>
<evidence type="ECO:0000313" key="6">
    <source>
        <dbReference type="EMBL" id="GEQ48167.1"/>
    </source>
</evidence>
<dbReference type="FunFam" id="3.40.605.10:FF:000007">
    <property type="entry name" value="NAD/NADP-dependent betaine aldehyde dehydrogenase"/>
    <property type="match status" value="1"/>
</dbReference>
<dbReference type="InterPro" id="IPR016161">
    <property type="entry name" value="Ald_DH/histidinol_DH"/>
</dbReference>
<dbReference type="AlphaFoldDB" id="A0AAN4RKV7"/>
<evidence type="ECO:0000256" key="3">
    <source>
        <dbReference type="PROSITE-ProRule" id="PRU10007"/>
    </source>
</evidence>
<keyword evidence="9" id="KW-1185">Reference proteome</keyword>
<dbReference type="RefSeq" id="WP_124005376.1">
    <property type="nucleotide sequence ID" value="NZ_BJYN01000066.1"/>
</dbReference>
<proteinExistence type="inferred from homology"/>
<reference evidence="7" key="2">
    <citation type="journal article" date="2020" name="Int. Dairy J.">
        <title>Lactic acid bacterial diversity in Brie cheese focusing on salt concentration and pH of isolation medium and characterisation of halophilic and alkaliphilic lactic acid bacterial isolates.</title>
        <authorList>
            <person name="Unno R."/>
            <person name="Matsutani M."/>
            <person name="Suzuki T."/>
            <person name="Kodama K."/>
            <person name="Matsushita H."/>
            <person name="Yamasato K."/>
            <person name="Koizumi Y."/>
            <person name="Ishikawa M."/>
        </authorList>
    </citation>
    <scope>NUCLEOTIDE SEQUENCE</scope>
    <source>
        <strain evidence="7">7C1</strain>
        <strain evidence="6">8C4</strain>
    </source>
</reference>
<evidence type="ECO:0000313" key="9">
    <source>
        <dbReference type="Proteomes" id="UP000886607"/>
    </source>
</evidence>
<dbReference type="InterPro" id="IPR016162">
    <property type="entry name" value="Ald_DH_N"/>
</dbReference>
<dbReference type="Gene3D" id="3.40.605.10">
    <property type="entry name" value="Aldehyde Dehydrogenase, Chain A, domain 1"/>
    <property type="match status" value="1"/>
</dbReference>
<protein>
    <submittedName>
        <fullName evidence="7">Lactaldehyde/glycolaldehyde dehydrogenase</fullName>
    </submittedName>
</protein>
<feature type="active site" evidence="3">
    <location>
        <position position="248"/>
    </location>
</feature>
<evidence type="ECO:0000256" key="1">
    <source>
        <dbReference type="ARBA" id="ARBA00009986"/>
    </source>
</evidence>
<dbReference type="GeneID" id="69984775"/>
<dbReference type="SUPFAM" id="SSF53720">
    <property type="entry name" value="ALDH-like"/>
    <property type="match status" value="1"/>
</dbReference>
<comment type="caution">
    <text evidence="7">The sequence shown here is derived from an EMBL/GenBank/DDBJ whole genome shotgun (WGS) entry which is preliminary data.</text>
</comment>
<keyword evidence="2 4" id="KW-0560">Oxidoreductase</keyword>
<evidence type="ECO:0000256" key="4">
    <source>
        <dbReference type="RuleBase" id="RU003345"/>
    </source>
</evidence>
<dbReference type="InterPro" id="IPR015590">
    <property type="entry name" value="Aldehyde_DH_dom"/>
</dbReference>
<dbReference type="EMBL" id="BKBO01000001">
    <property type="protein sequence ID" value="GEQ48167.1"/>
    <property type="molecule type" value="Genomic_DNA"/>
</dbReference>
<dbReference type="KEGG" id="tkr:C7K43_02335"/>
<dbReference type="FunFam" id="3.40.309.10:FF:000012">
    <property type="entry name" value="Betaine aldehyde dehydrogenase"/>
    <property type="match status" value="1"/>
</dbReference>
<dbReference type="GO" id="GO:0016620">
    <property type="term" value="F:oxidoreductase activity, acting on the aldehyde or oxo group of donors, NAD or NADP as acceptor"/>
    <property type="evidence" value="ECO:0007669"/>
    <property type="project" value="InterPro"/>
</dbReference>
<reference evidence="7" key="1">
    <citation type="submission" date="2019-08" db="EMBL/GenBank/DDBJ databases">
        <authorList>
            <person name="Ishikawa M."/>
            <person name="Suzuki T."/>
            <person name="Matsutani M."/>
        </authorList>
    </citation>
    <scope>NUCLEOTIDE SEQUENCE</scope>
    <source>
        <strain evidence="7">7C1</strain>
        <strain evidence="6">8C4</strain>
    </source>
</reference>
<dbReference type="InterPro" id="IPR029510">
    <property type="entry name" value="Ald_DH_CS_GLU"/>
</dbReference>
<evidence type="ECO:0000313" key="7">
    <source>
        <dbReference type="EMBL" id="GEQ53175.1"/>
    </source>
</evidence>
<evidence type="ECO:0000313" key="8">
    <source>
        <dbReference type="Proteomes" id="UP000886597"/>
    </source>
</evidence>
<name>A0AAN4RKV7_9ENTE</name>